<feature type="domain" description="Orn/DAP/Arg decarboxylase 2 N-terminal" evidence="5">
    <location>
        <begin position="50"/>
        <end position="293"/>
    </location>
</feature>
<dbReference type="CDD" id="cd06843">
    <property type="entry name" value="PLPDE_III_PvsE_like"/>
    <property type="match status" value="1"/>
</dbReference>
<sequence>MTSAATIRYPAPWCPPSAAVGHCLAALGEPAPDGTHEPVCAFLYDLAALRDHVGVMLQGLPERCQLYYAVKANPDRRLIATLAPLVAGFEAASIGEIRRIREVSDSASIIFGGPGKKDAELEEALDLGVTRIHVESLHELRRLNLIAERRGQVVPILLRVNLHDALPEATVTMAGRATQFGIDEPQVEEAIEEARRSPALQLDGFHLHSISNNLDACLHARLVATYLARVRAWAERFELEIRCVDAGGGFGVSYDERPDFDWALFLDTLRSLLDDEPLPGAALLFEPGRYLVAFCGYYAAEVIDLKQSHGRQFAVLRGGTHHFRLPASWRHDHPFEVLPRCHWPYPFPRPVLEGQRVTLVGELCTPKDVLASDVPVARLRIGDVVLFHRAGAYGWTISHHDFLGHAHPRHLYLDGPFDDKELVRDTE</sequence>
<dbReference type="EMBL" id="JAHYCA010000004">
    <property type="protein sequence ID" value="MBW6392182.1"/>
    <property type="molecule type" value="Genomic_DNA"/>
</dbReference>
<dbReference type="PRINTS" id="PR01182">
    <property type="entry name" value="ORNDCRBXLASE"/>
</dbReference>
<dbReference type="InterPro" id="IPR022644">
    <property type="entry name" value="De-COase2_N"/>
</dbReference>
<gene>
    <name evidence="6" type="ORF">KPL81_13565</name>
</gene>
<dbReference type="InterPro" id="IPR029066">
    <property type="entry name" value="PLP-binding_barrel"/>
</dbReference>
<dbReference type="Pfam" id="PF02784">
    <property type="entry name" value="Orn_Arg_deC_N"/>
    <property type="match status" value="1"/>
</dbReference>
<keyword evidence="7" id="KW-1185">Reference proteome</keyword>
<evidence type="ECO:0000313" key="7">
    <source>
        <dbReference type="Proteomes" id="UP000769617"/>
    </source>
</evidence>
<comment type="caution">
    <text evidence="6">The sequence shown here is derived from an EMBL/GenBank/DDBJ whole genome shotgun (WGS) entry which is preliminary data.</text>
</comment>
<reference evidence="6 7" key="1">
    <citation type="submission" date="2021-07" db="EMBL/GenBank/DDBJ databases">
        <authorList>
            <person name="So Y."/>
        </authorList>
    </citation>
    <scope>NUCLEOTIDE SEQUENCE [LARGE SCALE GENOMIC DNA]</scope>
    <source>
        <strain evidence="6 7">Y3S6</strain>
    </source>
</reference>
<dbReference type="Pfam" id="PF00278">
    <property type="entry name" value="Orn_DAP_Arg_deC"/>
    <property type="match status" value="1"/>
</dbReference>
<dbReference type="InterPro" id="IPR002433">
    <property type="entry name" value="Orn_de-COase"/>
</dbReference>
<evidence type="ECO:0000259" key="5">
    <source>
        <dbReference type="Pfam" id="PF02784"/>
    </source>
</evidence>
<dbReference type="Proteomes" id="UP000769617">
    <property type="component" value="Unassembled WGS sequence"/>
</dbReference>
<organism evidence="6 7">
    <name type="scientific">Billgrantia antri</name>
    <dbReference type="NCBI Taxonomy" id="2846777"/>
    <lineage>
        <taxon>Bacteria</taxon>
        <taxon>Pseudomonadati</taxon>
        <taxon>Pseudomonadota</taxon>
        <taxon>Gammaproteobacteria</taxon>
        <taxon>Oceanospirillales</taxon>
        <taxon>Halomonadaceae</taxon>
        <taxon>Billgrantia</taxon>
    </lineage>
</organism>
<dbReference type="PANTHER" id="PTHR43727">
    <property type="entry name" value="DIAMINOPIMELATE DECARBOXYLASE"/>
    <property type="match status" value="1"/>
</dbReference>
<dbReference type="PANTHER" id="PTHR43727:SF2">
    <property type="entry name" value="GROUP IV DECARBOXYLASE"/>
    <property type="match status" value="1"/>
</dbReference>
<evidence type="ECO:0000256" key="3">
    <source>
        <dbReference type="RuleBase" id="RU003737"/>
    </source>
</evidence>
<comment type="cofactor">
    <cofactor evidence="1">
        <name>pyridoxal 5'-phosphate</name>
        <dbReference type="ChEBI" id="CHEBI:597326"/>
    </cofactor>
</comment>
<evidence type="ECO:0000259" key="4">
    <source>
        <dbReference type="Pfam" id="PF00278"/>
    </source>
</evidence>
<accession>A0ABS6ZQ41</accession>
<dbReference type="InterPro" id="IPR000183">
    <property type="entry name" value="Orn/DAP/Arg_de-COase"/>
</dbReference>
<proteinExistence type="inferred from homology"/>
<evidence type="ECO:0000313" key="6">
    <source>
        <dbReference type="EMBL" id="MBW6392182.1"/>
    </source>
</evidence>
<dbReference type="Gene3D" id="2.40.37.10">
    <property type="entry name" value="Lyase, Ornithine Decarboxylase, Chain A, domain 1"/>
    <property type="match status" value="1"/>
</dbReference>
<name>A0ABS6ZQ41_9GAMM</name>
<evidence type="ECO:0000256" key="1">
    <source>
        <dbReference type="ARBA" id="ARBA00001933"/>
    </source>
</evidence>
<dbReference type="RefSeq" id="WP_219792629.1">
    <property type="nucleotide sequence ID" value="NZ_JAHYCA010000004.1"/>
</dbReference>
<dbReference type="InterPro" id="IPR009006">
    <property type="entry name" value="Ala_racemase/Decarboxylase_C"/>
</dbReference>
<dbReference type="PRINTS" id="PR01179">
    <property type="entry name" value="ODADCRBXLASE"/>
</dbReference>
<feature type="domain" description="Orn/DAP/Arg decarboxylase 2 C-terminal" evidence="4">
    <location>
        <begin position="294"/>
        <end position="391"/>
    </location>
</feature>
<dbReference type="SUPFAM" id="SSF50621">
    <property type="entry name" value="Alanine racemase C-terminal domain-like"/>
    <property type="match status" value="1"/>
</dbReference>
<dbReference type="SUPFAM" id="SSF51419">
    <property type="entry name" value="PLP-binding barrel"/>
    <property type="match status" value="1"/>
</dbReference>
<protein>
    <submittedName>
        <fullName evidence="6">Type III PLP-dependent enzyme</fullName>
    </submittedName>
</protein>
<dbReference type="Gene3D" id="3.20.20.10">
    <property type="entry name" value="Alanine racemase"/>
    <property type="match status" value="1"/>
</dbReference>
<dbReference type="InterPro" id="IPR022643">
    <property type="entry name" value="De-COase2_C"/>
</dbReference>
<comment type="similarity">
    <text evidence="3">Belongs to the Orn/Lys/Arg decarboxylase class-II family.</text>
</comment>
<evidence type="ECO:0000256" key="2">
    <source>
        <dbReference type="ARBA" id="ARBA00022898"/>
    </source>
</evidence>
<keyword evidence="2" id="KW-0663">Pyridoxal phosphate</keyword>